<comment type="function">
    <text evidence="9 10">Catalyzes the ferrous insertion into protoporphyrin IX.</text>
</comment>
<keyword evidence="2 9" id="KW-0963">Cytoplasm</keyword>
<sequence length="365" mass="40846">MTRFWQEPAYTHGTPPRTGVLLVNLGTPAAPTAAAVRPYLKQFLSDPRVVEIPRLVWWPILNGIILRTRPAKSAAKYASVWTTEGSPLKVHTEKQTKLLAGFLAHAGQSTLLIDSAMRYGEPSIRSRLDAMRAAGCTRILIVPLYPQFAASTTATVMDEVADCLRHWRNLPEIRYIRSFGDDPGYIQALAASVREHWQRNGQADKLVLSFHGIPRRSLDLGDPYHCECHKTARLLGEALQLPKERLIVSFQSRFGKAAWLQPYTQPTLEALGRKGTASVDVMCPGFVSDCLETLEEINMECREAFLHAGGKRFEYIPCLNEREDWIHALTRLSLSHLGNWLSDAPASPEESELQRLRAVELGAAR</sequence>
<accession>A0A848G2H1</accession>
<dbReference type="EC" id="4.98.1.1" evidence="9 10"/>
<dbReference type="Gene3D" id="3.40.50.1400">
    <property type="match status" value="2"/>
</dbReference>
<proteinExistence type="inferred from homology"/>
<comment type="caution">
    <text evidence="11">The sequence shown here is derived from an EMBL/GenBank/DDBJ whole genome shotgun (WGS) entry which is preliminary data.</text>
</comment>
<keyword evidence="6 9" id="KW-0456">Lyase</keyword>
<evidence type="ECO:0000256" key="7">
    <source>
        <dbReference type="ARBA" id="ARBA00023244"/>
    </source>
</evidence>
<dbReference type="Pfam" id="PF00762">
    <property type="entry name" value="Ferrochelatase"/>
    <property type="match status" value="1"/>
</dbReference>
<feature type="binding site" evidence="9">
    <location>
        <position position="292"/>
    </location>
    <ligand>
        <name>Fe(2+)</name>
        <dbReference type="ChEBI" id="CHEBI:29033"/>
    </ligand>
</feature>
<dbReference type="Proteomes" id="UP000580043">
    <property type="component" value="Unassembled WGS sequence"/>
</dbReference>
<gene>
    <name evidence="9" type="primary">hemH</name>
    <name evidence="11" type="ORF">HHL15_07005</name>
</gene>
<dbReference type="RefSeq" id="WP_169145115.1">
    <property type="nucleotide sequence ID" value="NZ_JABBGA010000004.1"/>
</dbReference>
<comment type="pathway">
    <text evidence="9 10">Porphyrin-containing compound metabolism; protoheme biosynthesis; protoheme from protoporphyrin-IX: step 1/1.</text>
</comment>
<keyword evidence="5 9" id="KW-0350">Heme biosynthesis</keyword>
<evidence type="ECO:0000256" key="10">
    <source>
        <dbReference type="RuleBase" id="RU000607"/>
    </source>
</evidence>
<keyword evidence="12" id="KW-1185">Reference proteome</keyword>
<evidence type="ECO:0000256" key="4">
    <source>
        <dbReference type="ARBA" id="ARBA00023004"/>
    </source>
</evidence>
<dbReference type="GO" id="GO:0004325">
    <property type="term" value="F:ferrochelatase activity"/>
    <property type="evidence" value="ECO:0007669"/>
    <property type="project" value="UniProtKB-UniRule"/>
</dbReference>
<evidence type="ECO:0000256" key="1">
    <source>
        <dbReference type="ARBA" id="ARBA00007718"/>
    </source>
</evidence>
<dbReference type="InterPro" id="IPR019772">
    <property type="entry name" value="Ferrochelatase_AS"/>
</dbReference>
<evidence type="ECO:0000256" key="5">
    <source>
        <dbReference type="ARBA" id="ARBA00023133"/>
    </source>
</evidence>
<dbReference type="HAMAP" id="MF_00323">
    <property type="entry name" value="Ferrochelatase"/>
    <property type="match status" value="1"/>
</dbReference>
<comment type="catalytic activity">
    <reaction evidence="8">
        <text>Fe-coproporphyrin III + 2 H(+) = coproporphyrin III + Fe(2+)</text>
        <dbReference type="Rhea" id="RHEA:49572"/>
        <dbReference type="ChEBI" id="CHEBI:15378"/>
        <dbReference type="ChEBI" id="CHEBI:29033"/>
        <dbReference type="ChEBI" id="CHEBI:68438"/>
        <dbReference type="ChEBI" id="CHEBI:131725"/>
        <dbReference type="EC" id="4.99.1.9"/>
    </reaction>
    <physiologicalReaction direction="right-to-left" evidence="8">
        <dbReference type="Rhea" id="RHEA:49574"/>
    </physiologicalReaction>
</comment>
<dbReference type="PANTHER" id="PTHR11108">
    <property type="entry name" value="FERROCHELATASE"/>
    <property type="match status" value="1"/>
</dbReference>
<feature type="binding site" evidence="9">
    <location>
        <position position="211"/>
    </location>
    <ligand>
        <name>Fe(2+)</name>
        <dbReference type="ChEBI" id="CHEBI:29033"/>
    </ligand>
</feature>
<dbReference type="NCBIfam" id="TIGR00109">
    <property type="entry name" value="hemH"/>
    <property type="match status" value="1"/>
</dbReference>
<dbReference type="InterPro" id="IPR033644">
    <property type="entry name" value="Ferrochelatase_C"/>
</dbReference>
<evidence type="ECO:0000256" key="2">
    <source>
        <dbReference type="ARBA" id="ARBA00022490"/>
    </source>
</evidence>
<keyword evidence="4 9" id="KW-0408">Iron</keyword>
<evidence type="ECO:0000256" key="6">
    <source>
        <dbReference type="ARBA" id="ARBA00023239"/>
    </source>
</evidence>
<dbReference type="GO" id="GO:0005737">
    <property type="term" value="C:cytoplasm"/>
    <property type="evidence" value="ECO:0007669"/>
    <property type="project" value="UniProtKB-SubCell"/>
</dbReference>
<organism evidence="11 12">
    <name type="scientific">Zoogloea dura</name>
    <dbReference type="NCBI Taxonomy" id="2728840"/>
    <lineage>
        <taxon>Bacteria</taxon>
        <taxon>Pseudomonadati</taxon>
        <taxon>Pseudomonadota</taxon>
        <taxon>Betaproteobacteria</taxon>
        <taxon>Rhodocyclales</taxon>
        <taxon>Zoogloeaceae</taxon>
        <taxon>Zoogloea</taxon>
    </lineage>
</organism>
<dbReference type="InterPro" id="IPR001015">
    <property type="entry name" value="Ferrochelatase"/>
</dbReference>
<keyword evidence="7 9" id="KW-0627">Porphyrin biosynthesis</keyword>
<comment type="subcellular location">
    <subcellularLocation>
        <location evidence="9 10">Cytoplasm</location>
    </subcellularLocation>
</comment>
<dbReference type="EMBL" id="JABBGA010000004">
    <property type="protein sequence ID" value="NML25484.1"/>
    <property type="molecule type" value="Genomic_DNA"/>
</dbReference>
<dbReference type="AlphaFoldDB" id="A0A848G2H1"/>
<evidence type="ECO:0000256" key="3">
    <source>
        <dbReference type="ARBA" id="ARBA00022723"/>
    </source>
</evidence>
<evidence type="ECO:0000313" key="12">
    <source>
        <dbReference type="Proteomes" id="UP000580043"/>
    </source>
</evidence>
<dbReference type="CDD" id="cd03411">
    <property type="entry name" value="Ferrochelatase_N"/>
    <property type="match status" value="1"/>
</dbReference>
<evidence type="ECO:0000256" key="8">
    <source>
        <dbReference type="ARBA" id="ARBA00024536"/>
    </source>
</evidence>
<dbReference type="UniPathway" id="UPA00252">
    <property type="reaction ID" value="UER00325"/>
</dbReference>
<dbReference type="CDD" id="cd00419">
    <property type="entry name" value="Ferrochelatase_C"/>
    <property type="match status" value="1"/>
</dbReference>
<dbReference type="FunFam" id="3.40.50.1400:FF:000002">
    <property type="entry name" value="Ferrochelatase"/>
    <property type="match status" value="1"/>
</dbReference>
<comment type="catalytic activity">
    <reaction evidence="9 10">
        <text>heme b + 2 H(+) = protoporphyrin IX + Fe(2+)</text>
        <dbReference type="Rhea" id="RHEA:22584"/>
        <dbReference type="ChEBI" id="CHEBI:15378"/>
        <dbReference type="ChEBI" id="CHEBI:29033"/>
        <dbReference type="ChEBI" id="CHEBI:57306"/>
        <dbReference type="ChEBI" id="CHEBI:60344"/>
        <dbReference type="EC" id="4.98.1.1"/>
    </reaction>
</comment>
<reference evidence="11 12" key="1">
    <citation type="submission" date="2020-04" db="EMBL/GenBank/DDBJ databases">
        <title>Zoogloea sp. G-4-1-14 isolated from soil.</title>
        <authorList>
            <person name="Dahal R.H."/>
        </authorList>
    </citation>
    <scope>NUCLEOTIDE SEQUENCE [LARGE SCALE GENOMIC DNA]</scope>
    <source>
        <strain evidence="11 12">G-4-1-14</strain>
    </source>
</reference>
<dbReference type="SUPFAM" id="SSF53800">
    <property type="entry name" value="Chelatase"/>
    <property type="match status" value="1"/>
</dbReference>
<dbReference type="PANTHER" id="PTHR11108:SF1">
    <property type="entry name" value="FERROCHELATASE, MITOCHONDRIAL"/>
    <property type="match status" value="1"/>
</dbReference>
<evidence type="ECO:0000313" key="11">
    <source>
        <dbReference type="EMBL" id="NML25484.1"/>
    </source>
</evidence>
<dbReference type="InterPro" id="IPR033659">
    <property type="entry name" value="Ferrochelatase_N"/>
</dbReference>
<comment type="similarity">
    <text evidence="1 9 10">Belongs to the ferrochelatase family.</text>
</comment>
<protein>
    <recommendedName>
        <fullName evidence="9 10">Ferrochelatase</fullName>
        <ecNumber evidence="9 10">4.98.1.1</ecNumber>
    </recommendedName>
    <alternativeName>
        <fullName evidence="9">Heme synthase</fullName>
    </alternativeName>
    <alternativeName>
        <fullName evidence="9">Protoheme ferro-lyase</fullName>
    </alternativeName>
</protein>
<evidence type="ECO:0000256" key="9">
    <source>
        <dbReference type="HAMAP-Rule" id="MF_00323"/>
    </source>
</evidence>
<dbReference type="GO" id="GO:0006783">
    <property type="term" value="P:heme biosynthetic process"/>
    <property type="evidence" value="ECO:0007669"/>
    <property type="project" value="UniProtKB-UniRule"/>
</dbReference>
<name>A0A848G2H1_9RHOO</name>
<dbReference type="GO" id="GO:0046872">
    <property type="term" value="F:metal ion binding"/>
    <property type="evidence" value="ECO:0007669"/>
    <property type="project" value="UniProtKB-KW"/>
</dbReference>
<keyword evidence="3 9" id="KW-0479">Metal-binding</keyword>
<dbReference type="PROSITE" id="PS00534">
    <property type="entry name" value="FERROCHELATASE"/>
    <property type="match status" value="1"/>
</dbReference>